<dbReference type="Proteomes" id="UP000216311">
    <property type="component" value="Unassembled WGS sequence"/>
</dbReference>
<dbReference type="PANTHER" id="PTHR14202">
    <property type="entry name" value="60 KDA RIBONUCLEOPROTEIN SSA/RO"/>
    <property type="match status" value="1"/>
</dbReference>
<feature type="domain" description="TROVE" evidence="7">
    <location>
        <begin position="24"/>
        <end position="359"/>
    </location>
</feature>
<dbReference type="InterPro" id="IPR037214">
    <property type="entry name" value="TROVE_dom_sf"/>
</dbReference>
<dbReference type="PANTHER" id="PTHR14202:SF0">
    <property type="entry name" value="RNA-BINDING PROTEIN RO60"/>
    <property type="match status" value="1"/>
</dbReference>
<dbReference type="SUPFAM" id="SSF140864">
    <property type="entry name" value="TROVE domain-like"/>
    <property type="match status" value="1"/>
</dbReference>
<evidence type="ECO:0000256" key="2">
    <source>
        <dbReference type="ARBA" id="ARBA00007814"/>
    </source>
</evidence>
<organism evidence="8 9">
    <name type="scientific">Enemella dayhoffiae</name>
    <dbReference type="NCBI Taxonomy" id="2016507"/>
    <lineage>
        <taxon>Bacteria</taxon>
        <taxon>Bacillati</taxon>
        <taxon>Actinomycetota</taxon>
        <taxon>Actinomycetes</taxon>
        <taxon>Propionibacteriales</taxon>
        <taxon>Propionibacteriaceae</taxon>
        <taxon>Enemella</taxon>
    </lineage>
</organism>
<dbReference type="InterPro" id="IPR040322">
    <property type="entry name" value="TROVE2"/>
</dbReference>
<evidence type="ECO:0000256" key="4">
    <source>
        <dbReference type="ARBA" id="ARBA00022723"/>
    </source>
</evidence>
<dbReference type="InterPro" id="IPR056800">
    <property type="entry name" value="vWA_Ro60"/>
</dbReference>
<evidence type="ECO:0000259" key="7">
    <source>
        <dbReference type="PROSITE" id="PS50988"/>
    </source>
</evidence>
<evidence type="ECO:0000256" key="6">
    <source>
        <dbReference type="ARBA" id="ARBA00023274"/>
    </source>
</evidence>
<name>A0A255GQF6_9ACTN</name>
<dbReference type="GO" id="GO:0005737">
    <property type="term" value="C:cytoplasm"/>
    <property type="evidence" value="ECO:0007669"/>
    <property type="project" value="UniProtKB-SubCell"/>
</dbReference>
<protein>
    <submittedName>
        <fullName evidence="8">RNA-binding protein</fullName>
    </submittedName>
</protein>
<dbReference type="InterPro" id="IPR036465">
    <property type="entry name" value="vWFA_dom_sf"/>
</dbReference>
<keyword evidence="9" id="KW-1185">Reference proteome</keyword>
<evidence type="ECO:0000256" key="5">
    <source>
        <dbReference type="ARBA" id="ARBA00022884"/>
    </source>
</evidence>
<evidence type="ECO:0000256" key="3">
    <source>
        <dbReference type="ARBA" id="ARBA00022490"/>
    </source>
</evidence>
<gene>
    <name evidence="8" type="ORF">CGZ93_15965</name>
</gene>
<comment type="similarity">
    <text evidence="2">Belongs to the Ro 60 kDa family.</text>
</comment>
<evidence type="ECO:0000313" key="9">
    <source>
        <dbReference type="Proteomes" id="UP000216311"/>
    </source>
</evidence>
<accession>A0A255GQF6</accession>
<evidence type="ECO:0000313" key="8">
    <source>
        <dbReference type="EMBL" id="OYO18060.1"/>
    </source>
</evidence>
<dbReference type="RefSeq" id="WP_094365149.1">
    <property type="nucleotide sequence ID" value="NZ_NMVQ01000045.1"/>
</dbReference>
<dbReference type="AlphaFoldDB" id="A0A255GQF6"/>
<dbReference type="OrthoDB" id="2986092at2"/>
<keyword evidence="4" id="KW-0479">Metal-binding</keyword>
<evidence type="ECO:0000256" key="1">
    <source>
        <dbReference type="ARBA" id="ARBA00004496"/>
    </source>
</evidence>
<comment type="caution">
    <text evidence="8">The sequence shown here is derived from an EMBL/GenBank/DDBJ whole genome shotgun (WGS) entry which is preliminary data.</text>
</comment>
<reference evidence="8 9" key="1">
    <citation type="submission" date="2017-07" db="EMBL/GenBank/DDBJ databases">
        <title>Draft whole genome sequences of clinical Proprionibacteriaceae strains.</title>
        <authorList>
            <person name="Bernier A.-M."/>
            <person name="Bernard K."/>
            <person name="Domingo M.-C."/>
        </authorList>
    </citation>
    <scope>NUCLEOTIDE SEQUENCE [LARGE SCALE GENOMIC DNA]</scope>
    <source>
        <strain evidence="8 9">NML 130396</strain>
    </source>
</reference>
<dbReference type="PROSITE" id="PS50988">
    <property type="entry name" value="TROVE"/>
    <property type="match status" value="1"/>
</dbReference>
<dbReference type="SUPFAM" id="SSF53300">
    <property type="entry name" value="vWA-like"/>
    <property type="match status" value="1"/>
</dbReference>
<dbReference type="Gene3D" id="3.40.50.410">
    <property type="entry name" value="von Willebrand factor, type A domain"/>
    <property type="match status" value="2"/>
</dbReference>
<dbReference type="Pfam" id="PF25045">
    <property type="entry name" value="vWA_Ro60"/>
    <property type="match status" value="1"/>
</dbReference>
<dbReference type="GO" id="GO:0046872">
    <property type="term" value="F:metal ion binding"/>
    <property type="evidence" value="ECO:0007669"/>
    <property type="project" value="UniProtKB-KW"/>
</dbReference>
<proteinExistence type="inferred from homology"/>
<dbReference type="GO" id="GO:1990904">
    <property type="term" value="C:ribonucleoprotein complex"/>
    <property type="evidence" value="ECO:0007669"/>
    <property type="project" value="UniProtKB-KW"/>
</dbReference>
<comment type="subcellular location">
    <subcellularLocation>
        <location evidence="1">Cytoplasm</location>
    </subcellularLocation>
</comment>
<keyword evidence="6" id="KW-0687">Ribonucleoprotein</keyword>
<dbReference type="GO" id="GO:0003723">
    <property type="term" value="F:RNA binding"/>
    <property type="evidence" value="ECO:0007669"/>
    <property type="project" value="UniProtKB-KW"/>
</dbReference>
<sequence length="527" mass="58188">MVDILKLINLRRTPQSLRADARQQPNAAGGFTFVLDDVARLRRFLILGTEGGTYYTSAPELTLDNAEVVLRLCAEDPDSLLATIREVSVGGLAPRQQPTLFALAAATARCDEPYRRRALAMLPEIARTGTQLFLFAGYVEQFRGWGRGLRRAVAAWYADQPLQKVAYQAVKYRSREGWTHRDLLRLSHPRTTDPARRALFEWVVRGGEPTEVADALPQVTGFVAAQRADTDELVRLIDRHALTWEMLPDHALTQPQVWDSLVRKGMPMTALLRQLGRLTALGVLAPGAEVTELVVAQLVDTERIRSARVHPLQVLIAQRTYATGHGLRGSLTWRPVPQVIDALEQMFERAFTTIRPTGKRLLLAIDVSASMDCGHLAGSAITPREAAAAMAMVTARTESAYQMVGFSHRLVPLPISPRQRMDHVVTAMRSVRMGATDCALPMQFALRRKLAVDAFVVFTDNETWFGDEHPHQALQRYRTATGIPARLVVVGMTGTLSTIADPDDAGMLDVVGFDASAPSVMADFIRG</sequence>
<dbReference type="InterPro" id="IPR008858">
    <property type="entry name" value="TROVE_dom"/>
</dbReference>
<keyword evidence="5" id="KW-0694">RNA-binding</keyword>
<dbReference type="EMBL" id="NMVQ01000045">
    <property type="protein sequence ID" value="OYO18060.1"/>
    <property type="molecule type" value="Genomic_DNA"/>
</dbReference>
<keyword evidence="3" id="KW-0963">Cytoplasm</keyword>
<dbReference type="Pfam" id="PF05731">
    <property type="entry name" value="TROVE"/>
    <property type="match status" value="2"/>
</dbReference>